<proteinExistence type="predicted"/>
<evidence type="ECO:0000256" key="1">
    <source>
        <dbReference type="ARBA" id="ARBA00004651"/>
    </source>
</evidence>
<keyword evidence="5" id="KW-0297">G-protein coupled receptor</keyword>
<evidence type="ECO:0000256" key="10">
    <source>
        <dbReference type="ARBA" id="ARBA00023224"/>
    </source>
</evidence>
<dbReference type="PANTHER" id="PTHR11866">
    <property type="entry name" value="G-PROTEIN COUPLED RECEPTOR FAMILY 1 MEMBER"/>
    <property type="match status" value="1"/>
</dbReference>
<evidence type="ECO:0000256" key="2">
    <source>
        <dbReference type="ARBA" id="ARBA00022475"/>
    </source>
</evidence>
<dbReference type="SUPFAM" id="SSF81321">
    <property type="entry name" value="Family A G protein-coupled receptor-like"/>
    <property type="match status" value="1"/>
</dbReference>
<dbReference type="GO" id="GO:0006954">
    <property type="term" value="P:inflammatory response"/>
    <property type="evidence" value="ECO:0007669"/>
    <property type="project" value="TreeGrafter"/>
</dbReference>
<dbReference type="GO" id="GO:0005886">
    <property type="term" value="C:plasma membrane"/>
    <property type="evidence" value="ECO:0007669"/>
    <property type="project" value="UniProtKB-SubCell"/>
</dbReference>
<evidence type="ECO:0000313" key="19">
    <source>
        <dbReference type="Proteomes" id="UP000694580"/>
    </source>
</evidence>
<keyword evidence="19" id="KW-1185">Reference proteome</keyword>
<dbReference type="GO" id="GO:0007189">
    <property type="term" value="P:adenylate cyclase-activating G protein-coupled receptor signaling pathway"/>
    <property type="evidence" value="ECO:0007669"/>
    <property type="project" value="TreeGrafter"/>
</dbReference>
<dbReference type="AlphaFoldDB" id="A0AAY4AKT4"/>
<keyword evidence="6 15" id="KW-0472">Membrane</keyword>
<dbReference type="InterPro" id="IPR000276">
    <property type="entry name" value="GPCR_Rhodpsn"/>
</dbReference>
<evidence type="ECO:0000256" key="11">
    <source>
        <dbReference type="ARBA" id="ARBA00055790"/>
    </source>
</evidence>
<protein>
    <recommendedName>
        <fullName evidence="12">Prostaglandin E2 receptor EP2 subtype</fullName>
    </recommendedName>
    <alternativeName>
        <fullName evidence="13">Prostanoid EP2 receptor</fullName>
    </alternativeName>
</protein>
<gene>
    <name evidence="18" type="primary">ptger2a</name>
</gene>
<evidence type="ECO:0000256" key="12">
    <source>
        <dbReference type="ARBA" id="ARBA00067998"/>
    </source>
</evidence>
<evidence type="ECO:0000256" key="14">
    <source>
        <dbReference type="SAM" id="MobiDB-lite"/>
    </source>
</evidence>
<feature type="transmembrane region" description="Helical" evidence="15">
    <location>
        <begin position="220"/>
        <end position="241"/>
    </location>
</feature>
<dbReference type="Proteomes" id="UP000694580">
    <property type="component" value="Chromosome 1"/>
</dbReference>
<reference evidence="18" key="2">
    <citation type="submission" date="2025-08" db="UniProtKB">
        <authorList>
            <consortium name="Ensembl"/>
        </authorList>
    </citation>
    <scope>IDENTIFICATION</scope>
</reference>
<feature type="transmembrane region" description="Helical" evidence="15">
    <location>
        <begin position="179"/>
        <end position="200"/>
    </location>
</feature>
<keyword evidence="9" id="KW-0325">Glycoprotein</keyword>
<dbReference type="InterPro" id="IPR008365">
    <property type="entry name" value="Prostanoid_rcpt"/>
</dbReference>
<reference evidence="18 19" key="1">
    <citation type="submission" date="2020-06" db="EMBL/GenBank/DDBJ databases">
        <authorList>
            <consortium name="Wellcome Sanger Institute Data Sharing"/>
        </authorList>
    </citation>
    <scope>NUCLEOTIDE SEQUENCE [LARGE SCALE GENOMIC DNA]</scope>
</reference>
<comment type="subcellular location">
    <subcellularLocation>
        <location evidence="1">Cell membrane</location>
        <topology evidence="1">Multi-pass membrane protein</topology>
    </subcellularLocation>
</comment>
<name>A0AAY4AKT4_9TELE</name>
<evidence type="ECO:0000256" key="16">
    <source>
        <dbReference type="SAM" id="SignalP"/>
    </source>
</evidence>
<feature type="region of interest" description="Disordered" evidence="14">
    <location>
        <begin position="59"/>
        <end position="88"/>
    </location>
</feature>
<dbReference type="InterPro" id="IPR000370">
    <property type="entry name" value="Prostglndn_IP_rcpt"/>
</dbReference>
<feature type="chain" id="PRO_5044247688" description="Prostaglandin E2 receptor EP2 subtype" evidence="16">
    <location>
        <begin position="19"/>
        <end position="432"/>
    </location>
</feature>
<feature type="transmembrane region" description="Helical" evidence="15">
    <location>
        <begin position="320"/>
        <end position="346"/>
    </location>
</feature>
<evidence type="ECO:0000256" key="15">
    <source>
        <dbReference type="SAM" id="Phobius"/>
    </source>
</evidence>
<keyword evidence="16" id="KW-0732">Signal</keyword>
<feature type="transmembrane region" description="Helical" evidence="15">
    <location>
        <begin position="101"/>
        <end position="121"/>
    </location>
</feature>
<evidence type="ECO:0000256" key="7">
    <source>
        <dbReference type="ARBA" id="ARBA00023157"/>
    </source>
</evidence>
<keyword evidence="2" id="KW-1003">Cell membrane</keyword>
<dbReference type="PRINTS" id="PR00237">
    <property type="entry name" value="GPCRRHODOPSN"/>
</dbReference>
<dbReference type="Gene3D" id="1.20.1070.10">
    <property type="entry name" value="Rhodopsin 7-helix transmembrane proteins"/>
    <property type="match status" value="1"/>
</dbReference>
<dbReference type="InterPro" id="IPR017452">
    <property type="entry name" value="GPCR_Rhodpsn_7TM"/>
</dbReference>
<feature type="transmembrane region" description="Helical" evidence="15">
    <location>
        <begin position="133"/>
        <end position="159"/>
    </location>
</feature>
<dbReference type="GeneTree" id="ENSGT01050000244902"/>
<organism evidence="18 19">
    <name type="scientific">Denticeps clupeoides</name>
    <name type="common">denticle herring</name>
    <dbReference type="NCBI Taxonomy" id="299321"/>
    <lineage>
        <taxon>Eukaryota</taxon>
        <taxon>Metazoa</taxon>
        <taxon>Chordata</taxon>
        <taxon>Craniata</taxon>
        <taxon>Vertebrata</taxon>
        <taxon>Euteleostomi</taxon>
        <taxon>Actinopterygii</taxon>
        <taxon>Neopterygii</taxon>
        <taxon>Teleostei</taxon>
        <taxon>Clupei</taxon>
        <taxon>Clupeiformes</taxon>
        <taxon>Denticipitoidei</taxon>
        <taxon>Denticipitidae</taxon>
        <taxon>Denticeps</taxon>
    </lineage>
</organism>
<evidence type="ECO:0000256" key="4">
    <source>
        <dbReference type="ARBA" id="ARBA00022989"/>
    </source>
</evidence>
<evidence type="ECO:0000256" key="8">
    <source>
        <dbReference type="ARBA" id="ARBA00023170"/>
    </source>
</evidence>
<dbReference type="PRINTS" id="PR01788">
    <property type="entry name" value="PROSTANOIDR"/>
</dbReference>
<dbReference type="Ensembl" id="ENSDCDT00010009945.1">
    <property type="protein sequence ID" value="ENSDCDP00010009462.1"/>
    <property type="gene ID" value="ENSDCDG00010004229.1"/>
</dbReference>
<evidence type="ECO:0000256" key="3">
    <source>
        <dbReference type="ARBA" id="ARBA00022692"/>
    </source>
</evidence>
<evidence type="ECO:0000259" key="17">
    <source>
        <dbReference type="PROSITE" id="PS50262"/>
    </source>
</evidence>
<feature type="compositionally biased region" description="Basic residues" evidence="14">
    <location>
        <begin position="63"/>
        <end position="72"/>
    </location>
</feature>
<keyword evidence="4 15" id="KW-1133">Transmembrane helix</keyword>
<reference evidence="18" key="3">
    <citation type="submission" date="2025-09" db="UniProtKB">
        <authorList>
            <consortium name="Ensembl"/>
        </authorList>
    </citation>
    <scope>IDENTIFICATION</scope>
</reference>
<evidence type="ECO:0000256" key="9">
    <source>
        <dbReference type="ARBA" id="ARBA00023180"/>
    </source>
</evidence>
<evidence type="ECO:0000313" key="18">
    <source>
        <dbReference type="Ensembl" id="ENSDCDP00010009462.1"/>
    </source>
</evidence>
<dbReference type="CDD" id="cd15139">
    <property type="entry name" value="7tmA_PGE2_EP2"/>
    <property type="match status" value="1"/>
</dbReference>
<keyword evidence="8" id="KW-0675">Receptor</keyword>
<feature type="transmembrane region" description="Helical" evidence="15">
    <location>
        <begin position="366"/>
        <end position="389"/>
    </location>
</feature>
<dbReference type="GO" id="GO:0071380">
    <property type="term" value="P:cellular response to prostaglandin E stimulus"/>
    <property type="evidence" value="ECO:0007669"/>
    <property type="project" value="TreeGrafter"/>
</dbReference>
<evidence type="ECO:0000256" key="5">
    <source>
        <dbReference type="ARBA" id="ARBA00023040"/>
    </source>
</evidence>
<feature type="domain" description="G-protein coupled receptors family 1 profile" evidence="17">
    <location>
        <begin position="113"/>
        <end position="377"/>
    </location>
</feature>
<dbReference type="PANTHER" id="PTHR11866:SF8">
    <property type="entry name" value="PROSTAGLANDIN E2 RECEPTOR EP2 SUBTYPE"/>
    <property type="match status" value="1"/>
</dbReference>
<feature type="signal peptide" evidence="16">
    <location>
        <begin position="1"/>
        <end position="18"/>
    </location>
</feature>
<dbReference type="GO" id="GO:0007204">
    <property type="term" value="P:positive regulation of cytosolic calcium ion concentration"/>
    <property type="evidence" value="ECO:0007669"/>
    <property type="project" value="TreeGrafter"/>
</dbReference>
<dbReference type="Pfam" id="PF00001">
    <property type="entry name" value="7tm_1"/>
    <property type="match status" value="1"/>
</dbReference>
<dbReference type="GO" id="GO:0004957">
    <property type="term" value="F:prostaglandin E receptor activity"/>
    <property type="evidence" value="ECO:0007669"/>
    <property type="project" value="TreeGrafter"/>
</dbReference>
<evidence type="ECO:0000256" key="6">
    <source>
        <dbReference type="ARBA" id="ARBA00023136"/>
    </source>
</evidence>
<keyword evidence="10" id="KW-0807">Transducer</keyword>
<evidence type="ECO:0000256" key="13">
    <source>
        <dbReference type="ARBA" id="ARBA00080542"/>
    </source>
</evidence>
<dbReference type="PRINTS" id="PR00856">
    <property type="entry name" value="PRSTNOIDIPR"/>
</dbReference>
<dbReference type="PROSITE" id="PS50262">
    <property type="entry name" value="G_PROTEIN_RECEP_F1_2"/>
    <property type="match status" value="1"/>
</dbReference>
<sequence>MGSFVFLRISSLCVLVYFQRTIKLNKRFLHYMYSNYSDNWDNRGASGVGGVARRDVTGARGRTGCRRRPRLSRRGDPMDAPGDRRNHSCDDSATVAYGTPLISALMFSIGVVGNVLALVLLEVRRRRDRGRRSLFRFLVTTLVLTDLAGTCLVSPVVLASYSRNATMVGMSRRREVCDYFGFSMTFFSLATLSVLFAMALEKSLSIGCPYLYGRHITPRCGYVTVPVVYGACLAFCLMPFAGFGKFEQHCPGTWCFVDMNPARTRDRVYANVYATVMLLIVASVVACNAFVAYQLLLMYRRRAGVRGRRERGHFSMAEEFEHLIILVVMTVIFVVCSVPLTIRVYINSFSQKLESHEADLDALRYLSVNSIIDPWIFIILSPSVLRLLWGAICKVPSLRSRDSLQKLSLRNGVPTQLELSQCTSSKVSPQMV</sequence>
<keyword evidence="7" id="KW-1015">Disulfide bond</keyword>
<accession>A0AAY4AKT4</accession>
<comment type="function">
    <text evidence="11">Receptor for prostaglandin E2 (PGE2). The activity of this receptor is mediated by G(s) proteins that stimulate adenylate cyclase. The subsequent raise in intracellular cAMP is responsible for the relaxing effect of this receptor on smooth muscle.</text>
</comment>
<dbReference type="FunFam" id="1.20.1070.10:FF:000212">
    <property type="entry name" value="Prostaglandin E2 receptor EP2 subtype"/>
    <property type="match status" value="1"/>
</dbReference>
<feature type="compositionally biased region" description="Basic and acidic residues" evidence="14">
    <location>
        <begin position="73"/>
        <end position="88"/>
    </location>
</feature>
<feature type="transmembrane region" description="Helical" evidence="15">
    <location>
        <begin position="272"/>
        <end position="299"/>
    </location>
</feature>
<keyword evidence="3 15" id="KW-0812">Transmembrane</keyword>